<evidence type="ECO:0000256" key="2">
    <source>
        <dbReference type="PROSITE-ProRule" id="PRU00023"/>
    </source>
</evidence>
<feature type="non-terminal residue" evidence="5">
    <location>
        <position position="1"/>
    </location>
</feature>
<dbReference type="Proteomes" id="UP000248423">
    <property type="component" value="Unassembled WGS sequence"/>
</dbReference>
<keyword evidence="1" id="KW-0677">Repeat</keyword>
<evidence type="ECO:0000313" key="6">
    <source>
        <dbReference type="Proteomes" id="UP000248423"/>
    </source>
</evidence>
<keyword evidence="6" id="KW-1185">Reference proteome</keyword>
<feature type="repeat" description="ANK" evidence="2">
    <location>
        <begin position="540"/>
        <end position="572"/>
    </location>
</feature>
<accession>A0A319ELG1</accession>
<dbReference type="Gene3D" id="3.40.50.300">
    <property type="entry name" value="P-loop containing nucleotide triphosphate hydrolases"/>
    <property type="match status" value="1"/>
</dbReference>
<dbReference type="PANTHER" id="PTHR10039:SF15">
    <property type="entry name" value="NACHT DOMAIN-CONTAINING PROTEIN"/>
    <property type="match status" value="1"/>
</dbReference>
<proteinExistence type="predicted"/>
<protein>
    <submittedName>
        <fullName evidence="5">Ankyrin</fullName>
    </submittedName>
</protein>
<dbReference type="InterPro" id="IPR027417">
    <property type="entry name" value="P-loop_NTPase"/>
</dbReference>
<dbReference type="SUPFAM" id="SSF52540">
    <property type="entry name" value="P-loop containing nucleoside triphosphate hydrolases"/>
    <property type="match status" value="1"/>
</dbReference>
<organism evidence="5 6">
    <name type="scientific">Aspergillus sclerotiicarbonarius (strain CBS 121057 / IBT 28362)</name>
    <dbReference type="NCBI Taxonomy" id="1448318"/>
    <lineage>
        <taxon>Eukaryota</taxon>
        <taxon>Fungi</taxon>
        <taxon>Dikarya</taxon>
        <taxon>Ascomycota</taxon>
        <taxon>Pezizomycotina</taxon>
        <taxon>Eurotiomycetes</taxon>
        <taxon>Eurotiomycetidae</taxon>
        <taxon>Eurotiales</taxon>
        <taxon>Aspergillaceae</taxon>
        <taxon>Aspergillus</taxon>
        <taxon>Aspergillus subgen. Circumdati</taxon>
    </lineage>
</organism>
<dbReference type="InterPro" id="IPR002110">
    <property type="entry name" value="Ankyrin_rpt"/>
</dbReference>
<dbReference type="SMART" id="SM00248">
    <property type="entry name" value="ANK"/>
    <property type="match status" value="5"/>
</dbReference>
<dbReference type="Pfam" id="PF12796">
    <property type="entry name" value="Ank_2"/>
    <property type="match status" value="1"/>
</dbReference>
<feature type="domain" description="GPI inositol-deacylase winged helix" evidence="3">
    <location>
        <begin position="302"/>
        <end position="386"/>
    </location>
</feature>
<dbReference type="AlphaFoldDB" id="A0A319ELG1"/>
<feature type="non-terminal residue" evidence="5">
    <location>
        <position position="631"/>
    </location>
</feature>
<dbReference type="SUPFAM" id="SSF48403">
    <property type="entry name" value="Ankyrin repeat"/>
    <property type="match status" value="1"/>
</dbReference>
<dbReference type="EMBL" id="KZ826319">
    <property type="protein sequence ID" value="PYI11146.1"/>
    <property type="molecule type" value="Genomic_DNA"/>
</dbReference>
<reference evidence="5 6" key="1">
    <citation type="submission" date="2018-02" db="EMBL/GenBank/DDBJ databases">
        <title>The genomes of Aspergillus section Nigri reveals drivers in fungal speciation.</title>
        <authorList>
            <consortium name="DOE Joint Genome Institute"/>
            <person name="Vesth T.C."/>
            <person name="Nybo J."/>
            <person name="Theobald S."/>
            <person name="Brandl J."/>
            <person name="Frisvad J.C."/>
            <person name="Nielsen K.F."/>
            <person name="Lyhne E.K."/>
            <person name="Kogle M.E."/>
            <person name="Kuo A."/>
            <person name="Riley R."/>
            <person name="Clum A."/>
            <person name="Nolan M."/>
            <person name="Lipzen A."/>
            <person name="Salamov A."/>
            <person name="Henrissat B."/>
            <person name="Wiebenga A."/>
            <person name="De vries R.P."/>
            <person name="Grigoriev I.V."/>
            <person name="Mortensen U.H."/>
            <person name="Andersen M.R."/>
            <person name="Baker S.E."/>
        </authorList>
    </citation>
    <scope>NUCLEOTIDE SEQUENCE [LARGE SCALE GENOMIC DNA]</scope>
    <source>
        <strain evidence="5 6">CBS 121057</strain>
    </source>
</reference>
<sequence>DDREMEVLEWLTREQGPGRHHEVRSRRTAGTGRWMFEQSTFKDWVDPASSTHLLWCVGGPGCGKSTLMSFVVDELKTSSPGPEAAVAYYYCDYRARTTEPLLPALGSLVRTFSEALQSLPRSLQTLFDACRRERRPPMVSELEGILSEICGSLKYPFVLIDALDEFSPGDPAQTTHFACLLDALAQKGARVFVMSRAGPETSLLTPGYAVVNYAADNADIRTHVAHALHTDDSMIALLDSQLEEDISNTIVSQASGMFLLAVLHLQNIRGQVSRAGIRRSLSTLSRDLGDAYDKTFEAITHQSQSQQKLAFDALLWVASSYRPLSALELRHALATRVGDDDWDIDDVSPLGLIVKSCCGLLSVDNMNDDQSEVRLVHHTLQEYLQSRQPTWFARAHEVIAQTSLTCLLFKSSGLPAAIEKISSSSFAKCHALVPFARRSWGFHAAMTPLESYRELAMRLFNDKSQLSVLYPDNRCISGLHIAAGFGLTELILHMVKNGLDVETFDSNHQSPLQYSCAYSHTKTALQLLKLGANPNHLNIKRDTPLFLAVGTGNKELATILLDHGASPGQLARDNWVPLHKAADAGYYHLVKLLLRQGASISSRSAKGVTALHRAAGRGHIEIMAYLLSEEA</sequence>
<dbReference type="InterPro" id="IPR056884">
    <property type="entry name" value="NPHP3-like_N"/>
</dbReference>
<dbReference type="InterPro" id="IPR054471">
    <property type="entry name" value="GPIID_WHD"/>
</dbReference>
<feature type="repeat" description="ANK" evidence="2">
    <location>
        <begin position="573"/>
        <end position="605"/>
    </location>
</feature>
<feature type="repeat" description="ANK" evidence="2">
    <location>
        <begin position="606"/>
        <end position="631"/>
    </location>
</feature>
<dbReference type="STRING" id="1448318.A0A319ELG1"/>
<dbReference type="Pfam" id="PF22939">
    <property type="entry name" value="WHD_GPIID"/>
    <property type="match status" value="1"/>
</dbReference>
<evidence type="ECO:0000313" key="5">
    <source>
        <dbReference type="EMBL" id="PYI11146.1"/>
    </source>
</evidence>
<dbReference type="PROSITE" id="PS50088">
    <property type="entry name" value="ANK_REPEAT"/>
    <property type="match status" value="3"/>
</dbReference>
<evidence type="ECO:0000259" key="3">
    <source>
        <dbReference type="Pfam" id="PF22939"/>
    </source>
</evidence>
<keyword evidence="2" id="KW-0040">ANK repeat</keyword>
<dbReference type="Pfam" id="PF24883">
    <property type="entry name" value="NPHP3_N"/>
    <property type="match status" value="1"/>
</dbReference>
<dbReference type="PANTHER" id="PTHR10039">
    <property type="entry name" value="AMELOGENIN"/>
    <property type="match status" value="1"/>
</dbReference>
<dbReference type="InterPro" id="IPR036770">
    <property type="entry name" value="Ankyrin_rpt-contain_sf"/>
</dbReference>
<dbReference type="OrthoDB" id="195446at2759"/>
<dbReference type="VEuPathDB" id="FungiDB:BO78DRAFT_276092"/>
<evidence type="ECO:0000256" key="1">
    <source>
        <dbReference type="ARBA" id="ARBA00022737"/>
    </source>
</evidence>
<dbReference type="Gene3D" id="1.25.40.20">
    <property type="entry name" value="Ankyrin repeat-containing domain"/>
    <property type="match status" value="1"/>
</dbReference>
<gene>
    <name evidence="5" type="ORF">BO78DRAFT_276092</name>
</gene>
<dbReference type="PROSITE" id="PS50297">
    <property type="entry name" value="ANK_REP_REGION"/>
    <property type="match status" value="3"/>
</dbReference>
<evidence type="ECO:0000259" key="4">
    <source>
        <dbReference type="Pfam" id="PF24883"/>
    </source>
</evidence>
<feature type="domain" description="Nephrocystin 3-like N-terminal" evidence="4">
    <location>
        <begin position="30"/>
        <end position="196"/>
    </location>
</feature>
<name>A0A319ELG1_ASPSB</name>